<accession>A0AAD9QM76</accession>
<feature type="coiled-coil region" evidence="1">
    <location>
        <begin position="12"/>
        <end position="39"/>
    </location>
</feature>
<organism evidence="2 3">
    <name type="scientific">Acropora cervicornis</name>
    <name type="common">Staghorn coral</name>
    <dbReference type="NCBI Taxonomy" id="6130"/>
    <lineage>
        <taxon>Eukaryota</taxon>
        <taxon>Metazoa</taxon>
        <taxon>Cnidaria</taxon>
        <taxon>Anthozoa</taxon>
        <taxon>Hexacorallia</taxon>
        <taxon>Scleractinia</taxon>
        <taxon>Astrocoeniina</taxon>
        <taxon>Acroporidae</taxon>
        <taxon>Acropora</taxon>
    </lineage>
</organism>
<evidence type="ECO:0000256" key="1">
    <source>
        <dbReference type="SAM" id="Coils"/>
    </source>
</evidence>
<gene>
    <name evidence="2" type="ORF">P5673_012835</name>
</gene>
<dbReference type="Proteomes" id="UP001249851">
    <property type="component" value="Unassembled WGS sequence"/>
</dbReference>
<protein>
    <submittedName>
        <fullName evidence="2">Uncharacterized protein</fullName>
    </submittedName>
</protein>
<sequence length="152" mass="18046">MIEGLSLERERLSQWRLLRKEQEKNLQDIQEKERATTDEERRNVHVQNERILRDVRRGRNMEEPTNETATYKVILVYRNEKTERRFCHGAVFQEVYDWAGTLEELPIHFTLHSGGKLILHSDHIEGNSVVHVSRREKEEASSLLASEIMHKM</sequence>
<proteinExistence type="predicted"/>
<reference evidence="2" key="2">
    <citation type="journal article" date="2023" name="Science">
        <title>Genomic signatures of disease resistance in endangered staghorn corals.</title>
        <authorList>
            <person name="Vollmer S.V."/>
            <person name="Selwyn J.D."/>
            <person name="Despard B.A."/>
            <person name="Roesel C.L."/>
        </authorList>
    </citation>
    <scope>NUCLEOTIDE SEQUENCE</scope>
    <source>
        <strain evidence="2">K2</strain>
    </source>
</reference>
<keyword evidence="1" id="KW-0175">Coiled coil</keyword>
<evidence type="ECO:0000313" key="3">
    <source>
        <dbReference type="Proteomes" id="UP001249851"/>
    </source>
</evidence>
<keyword evidence="3" id="KW-1185">Reference proteome</keyword>
<dbReference type="AlphaFoldDB" id="A0AAD9QM76"/>
<evidence type="ECO:0000313" key="2">
    <source>
        <dbReference type="EMBL" id="KAK2563831.1"/>
    </source>
</evidence>
<reference evidence="2" key="1">
    <citation type="journal article" date="2023" name="G3 (Bethesda)">
        <title>Whole genome assembly and annotation of the endangered Caribbean coral Acropora cervicornis.</title>
        <authorList>
            <person name="Selwyn J.D."/>
            <person name="Vollmer S.V."/>
        </authorList>
    </citation>
    <scope>NUCLEOTIDE SEQUENCE</scope>
    <source>
        <strain evidence="2">K2</strain>
    </source>
</reference>
<dbReference type="EMBL" id="JARQWQ010000024">
    <property type="protein sequence ID" value="KAK2563831.1"/>
    <property type="molecule type" value="Genomic_DNA"/>
</dbReference>
<comment type="caution">
    <text evidence="2">The sequence shown here is derived from an EMBL/GenBank/DDBJ whole genome shotgun (WGS) entry which is preliminary data.</text>
</comment>
<name>A0AAD9QM76_ACRCE</name>